<organism evidence="1 2">
    <name type="scientific">Pristionchus pacificus</name>
    <name type="common">Parasitic nematode worm</name>
    <dbReference type="NCBI Taxonomy" id="54126"/>
    <lineage>
        <taxon>Eukaryota</taxon>
        <taxon>Metazoa</taxon>
        <taxon>Ecdysozoa</taxon>
        <taxon>Nematoda</taxon>
        <taxon>Chromadorea</taxon>
        <taxon>Rhabditida</taxon>
        <taxon>Rhabditina</taxon>
        <taxon>Diplogasteromorpha</taxon>
        <taxon>Diplogasteroidea</taxon>
        <taxon>Neodiplogasteridae</taxon>
        <taxon>Pristionchus</taxon>
    </lineage>
</organism>
<reference evidence="1" key="2">
    <citation type="submission" date="2022-06" db="UniProtKB">
        <authorList>
            <consortium name="EnsemblMetazoa"/>
        </authorList>
    </citation>
    <scope>IDENTIFICATION</scope>
    <source>
        <strain evidence="1">PS312</strain>
    </source>
</reference>
<evidence type="ECO:0000313" key="2">
    <source>
        <dbReference type="Proteomes" id="UP000005239"/>
    </source>
</evidence>
<accession>A0A2A6BU34</accession>
<dbReference type="OrthoDB" id="1877767at2759"/>
<dbReference type="Pfam" id="PF10419">
    <property type="entry name" value="TFIIIC_sub6"/>
    <property type="match status" value="1"/>
</dbReference>
<dbReference type="Gene3D" id="2.60.40.4370">
    <property type="match status" value="1"/>
</dbReference>
<evidence type="ECO:0000313" key="1">
    <source>
        <dbReference type="EnsemblMetazoa" id="PPA01226.1"/>
    </source>
</evidence>
<gene>
    <name evidence="1" type="primary">WBGene00090780</name>
</gene>
<accession>A0A8R1Y7Q1</accession>
<protein>
    <submittedName>
        <fullName evidence="1">TFIIIC_sub6 domain-containing protein</fullName>
    </submittedName>
</protein>
<dbReference type="InterPro" id="IPR019481">
    <property type="entry name" value="TFIIIC_triple_barrel"/>
</dbReference>
<dbReference type="AlphaFoldDB" id="A0A2A6BU34"/>
<name>A0A2A6BU34_PRIPA</name>
<dbReference type="Proteomes" id="UP000005239">
    <property type="component" value="Unassembled WGS sequence"/>
</dbReference>
<reference evidence="2" key="1">
    <citation type="journal article" date="2008" name="Nat. Genet.">
        <title>The Pristionchus pacificus genome provides a unique perspective on nematode lifestyle and parasitism.</title>
        <authorList>
            <person name="Dieterich C."/>
            <person name="Clifton S.W."/>
            <person name="Schuster L.N."/>
            <person name="Chinwalla A."/>
            <person name="Delehaunty K."/>
            <person name="Dinkelacker I."/>
            <person name="Fulton L."/>
            <person name="Fulton R."/>
            <person name="Godfrey J."/>
            <person name="Minx P."/>
            <person name="Mitreva M."/>
            <person name="Roeseler W."/>
            <person name="Tian H."/>
            <person name="Witte H."/>
            <person name="Yang S.P."/>
            <person name="Wilson R.K."/>
            <person name="Sommer R.J."/>
        </authorList>
    </citation>
    <scope>NUCLEOTIDE SEQUENCE [LARGE SCALE GENOMIC DNA]</scope>
    <source>
        <strain evidence="2">PS312</strain>
    </source>
</reference>
<dbReference type="EnsemblMetazoa" id="PPA01226.1">
    <property type="protein sequence ID" value="PPA01226.1"/>
    <property type="gene ID" value="WBGene00090780"/>
</dbReference>
<keyword evidence="2" id="KW-1185">Reference proteome</keyword>
<sequence length="134" mass="14400">MPRKGATQKPAPVASVSDDDEWEEQIMIAEVDGVLDAKIFRDAVEAGNVAIRHPETTNPFIQVGNSLYTGHWSRAIGTHIILQAENNQHLKVLSVNSKMLKTEKALLTAVGEKDKKAAAAAVSTKSPSKAAPKC</sequence>
<proteinExistence type="predicted"/>